<organism evidence="1 2">
    <name type="scientific">Aquimarina litoralis</name>
    <dbReference type="NCBI Taxonomy" id="584605"/>
    <lineage>
        <taxon>Bacteria</taxon>
        <taxon>Pseudomonadati</taxon>
        <taxon>Bacteroidota</taxon>
        <taxon>Flavobacteriia</taxon>
        <taxon>Flavobacteriales</taxon>
        <taxon>Flavobacteriaceae</taxon>
        <taxon>Aquimarina</taxon>
    </lineage>
</organism>
<reference evidence="2" key="1">
    <citation type="journal article" date="2019" name="Int. J. Syst. Evol. Microbiol.">
        <title>The Global Catalogue of Microorganisms (GCM) 10K type strain sequencing project: providing services to taxonomists for standard genome sequencing and annotation.</title>
        <authorList>
            <consortium name="The Broad Institute Genomics Platform"/>
            <consortium name="The Broad Institute Genome Sequencing Center for Infectious Disease"/>
            <person name="Wu L."/>
            <person name="Ma J."/>
        </authorList>
    </citation>
    <scope>NUCLEOTIDE SEQUENCE [LARGE SCALE GENOMIC DNA]</scope>
    <source>
        <strain evidence="2">JCM 15974</strain>
    </source>
</reference>
<dbReference type="RefSeq" id="WP_343913373.1">
    <property type="nucleotide sequence ID" value="NZ_BAAAGE010000003.1"/>
</dbReference>
<dbReference type="Proteomes" id="UP001501758">
    <property type="component" value="Unassembled WGS sequence"/>
</dbReference>
<dbReference type="EMBL" id="BAAAGE010000003">
    <property type="protein sequence ID" value="GAA0726242.1"/>
    <property type="molecule type" value="Genomic_DNA"/>
</dbReference>
<proteinExistence type="predicted"/>
<evidence type="ECO:0000313" key="1">
    <source>
        <dbReference type="EMBL" id="GAA0726242.1"/>
    </source>
</evidence>
<accession>A0ABP3U7M2</accession>
<keyword evidence="2" id="KW-1185">Reference proteome</keyword>
<protein>
    <recommendedName>
        <fullName evidence="3">Alpha/beta hydrolase</fullName>
    </recommendedName>
</protein>
<evidence type="ECO:0008006" key="3">
    <source>
        <dbReference type="Google" id="ProtNLM"/>
    </source>
</evidence>
<comment type="caution">
    <text evidence="1">The sequence shown here is derived from an EMBL/GenBank/DDBJ whole genome shotgun (WGS) entry which is preliminary data.</text>
</comment>
<name>A0ABP3U7M2_9FLAO</name>
<evidence type="ECO:0000313" key="2">
    <source>
        <dbReference type="Proteomes" id="UP001501758"/>
    </source>
</evidence>
<gene>
    <name evidence="1" type="ORF">GCM10009430_33030</name>
</gene>
<sequence>MKCISTKIWSFFIFICIVTSTSGQNSLKLRKGVVTDSIAVPETEGVYSIYLPKSFDLNKPWPILFGFDNNENISALTHLFKNAAEEFGYIVAISNYGNKLSESDKSSYIPVFVKHIISLFPIQEKRMYALGVGDNASLNTSLPLFYEQFSGVIAINDSFDYHQKLRRNRNFSYFGIVNTHNFRYQDFFLYNKYLDRKGISSSLYTYEGNMKLPSQDIVHRTLPFFTIDAMRKGNIPVDSLWINMLYKKDKENIFELKEKGDYLEAYDELTRMQKKFQTFVDTDELKNEQKEIKKIKAYKTEKRIKSRNKNKEMYLRESLVFDLEEDIGLNAYNNLGWWQYKMEEFDKLSSTKEPYTTAMVVRIKGFLQNIVTNYKKELSKSKREIDRKIFLNILSTIIDKDDFDSYKTIIALSAIDEDNETAIFYLEKMLQQGYKEMDSLYNIEGTLTLRISKEYNRVIKKYLGSSRFHSY</sequence>